<keyword evidence="7" id="KW-0030">Aminoacyl-tRNA synthetase</keyword>
<keyword evidence="4" id="KW-0547">Nucleotide-binding</keyword>
<reference evidence="12" key="1">
    <citation type="submission" date="2023-04" db="EMBL/GenBank/DDBJ databases">
        <title>Ambrosiozyma monospora NBRC 1965.</title>
        <authorList>
            <person name="Ichikawa N."/>
            <person name="Sato H."/>
            <person name="Tonouchi N."/>
        </authorList>
    </citation>
    <scope>NUCLEOTIDE SEQUENCE</scope>
    <source>
        <strain evidence="12">NBRC 1965</strain>
    </source>
</reference>
<dbReference type="PANTHER" id="PTHR11451:SF46">
    <property type="entry name" value="THREONINE--TRNA LIGASE"/>
    <property type="match status" value="1"/>
</dbReference>
<evidence type="ECO:0000256" key="1">
    <source>
        <dbReference type="ARBA" id="ARBA00008226"/>
    </source>
</evidence>
<evidence type="ECO:0000256" key="2">
    <source>
        <dbReference type="ARBA" id="ARBA00013163"/>
    </source>
</evidence>
<dbReference type="GO" id="GO:0005739">
    <property type="term" value="C:mitochondrion"/>
    <property type="evidence" value="ECO:0007669"/>
    <property type="project" value="TreeGrafter"/>
</dbReference>
<feature type="compositionally biased region" description="Basic and acidic residues" evidence="10">
    <location>
        <begin position="1"/>
        <end position="18"/>
    </location>
</feature>
<keyword evidence="5" id="KW-0067">ATP-binding</keyword>
<comment type="caution">
    <text evidence="12">The sequence shown here is derived from an EMBL/GenBank/DDBJ whole genome shotgun (WGS) entry which is preliminary data.</text>
</comment>
<dbReference type="GO" id="GO:0005524">
    <property type="term" value="F:ATP binding"/>
    <property type="evidence" value="ECO:0007669"/>
    <property type="project" value="UniProtKB-KW"/>
</dbReference>
<evidence type="ECO:0000256" key="4">
    <source>
        <dbReference type="ARBA" id="ARBA00022741"/>
    </source>
</evidence>
<evidence type="ECO:0000256" key="7">
    <source>
        <dbReference type="ARBA" id="ARBA00023146"/>
    </source>
</evidence>
<evidence type="ECO:0000256" key="9">
    <source>
        <dbReference type="ARBA" id="ARBA00049515"/>
    </source>
</evidence>
<dbReference type="InterPro" id="IPR012676">
    <property type="entry name" value="TGS-like"/>
</dbReference>
<sequence>MSEEVTKKVESLSVDDKAAPVQAKAPVDAEKEQQHQHPNGEKKQKKDKKKGANESARSLYVEPQPEFIDHRIKIFEQLKAKADAEFAKKERVPIKITLKDGAIKEGTSYETSPFEIAKAIGKSFLERQVISKVNGELWDLERPFEGDAKLEFFDFETDEGKQVFWHSSAHVLGEEY</sequence>
<feature type="compositionally biased region" description="Basic and acidic residues" evidence="10">
    <location>
        <begin position="27"/>
        <end position="44"/>
    </location>
</feature>
<dbReference type="OrthoDB" id="5423599at2759"/>
<dbReference type="PROSITE" id="PS51880">
    <property type="entry name" value="TGS"/>
    <property type="match status" value="1"/>
</dbReference>
<evidence type="ECO:0000256" key="3">
    <source>
        <dbReference type="ARBA" id="ARBA00022598"/>
    </source>
</evidence>
<feature type="domain" description="TGS" evidence="11">
    <location>
        <begin position="90"/>
        <end position="154"/>
    </location>
</feature>
<evidence type="ECO:0000256" key="10">
    <source>
        <dbReference type="SAM" id="MobiDB-lite"/>
    </source>
</evidence>
<proteinExistence type="inferred from homology"/>
<comment type="similarity">
    <text evidence="1">Belongs to the class-II aminoacyl-tRNA synthetase family.</text>
</comment>
<dbReference type="Gene3D" id="3.10.20.30">
    <property type="match status" value="1"/>
</dbReference>
<dbReference type="GO" id="GO:0004829">
    <property type="term" value="F:threonine-tRNA ligase activity"/>
    <property type="evidence" value="ECO:0007669"/>
    <property type="project" value="UniProtKB-EC"/>
</dbReference>
<comment type="catalytic activity">
    <reaction evidence="9">
        <text>tRNA(Thr) + L-threonine + ATP = L-threonyl-tRNA(Thr) + AMP + diphosphate + H(+)</text>
        <dbReference type="Rhea" id="RHEA:24624"/>
        <dbReference type="Rhea" id="RHEA-COMP:9670"/>
        <dbReference type="Rhea" id="RHEA-COMP:9704"/>
        <dbReference type="ChEBI" id="CHEBI:15378"/>
        <dbReference type="ChEBI" id="CHEBI:30616"/>
        <dbReference type="ChEBI" id="CHEBI:33019"/>
        <dbReference type="ChEBI" id="CHEBI:57926"/>
        <dbReference type="ChEBI" id="CHEBI:78442"/>
        <dbReference type="ChEBI" id="CHEBI:78534"/>
        <dbReference type="ChEBI" id="CHEBI:456215"/>
        <dbReference type="EC" id="6.1.1.3"/>
    </reaction>
</comment>
<evidence type="ECO:0000313" key="12">
    <source>
        <dbReference type="EMBL" id="GMG56023.1"/>
    </source>
</evidence>
<evidence type="ECO:0000256" key="5">
    <source>
        <dbReference type="ARBA" id="ARBA00022840"/>
    </source>
</evidence>
<evidence type="ECO:0000256" key="6">
    <source>
        <dbReference type="ARBA" id="ARBA00022917"/>
    </source>
</evidence>
<dbReference type="GO" id="GO:0006435">
    <property type="term" value="P:threonyl-tRNA aminoacylation"/>
    <property type="evidence" value="ECO:0007669"/>
    <property type="project" value="TreeGrafter"/>
</dbReference>
<feature type="region of interest" description="Disordered" evidence="10">
    <location>
        <begin position="1"/>
        <end position="62"/>
    </location>
</feature>
<evidence type="ECO:0000313" key="13">
    <source>
        <dbReference type="Proteomes" id="UP001165063"/>
    </source>
</evidence>
<dbReference type="FunFam" id="3.10.20.30:FF:000006">
    <property type="entry name" value="Threonine--tRNA ligase, cytoplasmic"/>
    <property type="match status" value="1"/>
</dbReference>
<protein>
    <recommendedName>
        <fullName evidence="2">threonine--tRNA ligase</fullName>
        <ecNumber evidence="2">6.1.1.3</ecNumber>
    </recommendedName>
    <alternativeName>
        <fullName evidence="8">Threonyl-tRNA synthetase</fullName>
    </alternativeName>
</protein>
<keyword evidence="6" id="KW-0648">Protein biosynthesis</keyword>
<evidence type="ECO:0000259" key="11">
    <source>
        <dbReference type="PROSITE" id="PS51880"/>
    </source>
</evidence>
<dbReference type="CDD" id="cd01667">
    <property type="entry name" value="TGS_ThrRS"/>
    <property type="match status" value="1"/>
</dbReference>
<dbReference type="EC" id="6.1.1.3" evidence="2"/>
<dbReference type="InterPro" id="IPR004095">
    <property type="entry name" value="TGS"/>
</dbReference>
<dbReference type="EMBL" id="BSXU01006642">
    <property type="protein sequence ID" value="GMG56023.1"/>
    <property type="molecule type" value="Genomic_DNA"/>
</dbReference>
<keyword evidence="3" id="KW-0436">Ligase</keyword>
<dbReference type="PANTHER" id="PTHR11451">
    <property type="entry name" value="THREONINE-TRNA LIGASE"/>
    <property type="match status" value="1"/>
</dbReference>
<accession>A0A9W6Z4E4</accession>
<dbReference type="Proteomes" id="UP001165063">
    <property type="component" value="Unassembled WGS sequence"/>
</dbReference>
<dbReference type="SUPFAM" id="SSF81271">
    <property type="entry name" value="TGS-like"/>
    <property type="match status" value="1"/>
</dbReference>
<dbReference type="Pfam" id="PF02824">
    <property type="entry name" value="TGS"/>
    <property type="match status" value="1"/>
</dbReference>
<gene>
    <name evidence="12" type="ORF">Amon01_000809200</name>
</gene>
<evidence type="ECO:0000256" key="8">
    <source>
        <dbReference type="ARBA" id="ARBA00031900"/>
    </source>
</evidence>
<dbReference type="AlphaFoldDB" id="A0A9W6Z4E4"/>
<organism evidence="12 13">
    <name type="scientific">Ambrosiozyma monospora</name>
    <name type="common">Yeast</name>
    <name type="synonym">Endomycopsis monosporus</name>
    <dbReference type="NCBI Taxonomy" id="43982"/>
    <lineage>
        <taxon>Eukaryota</taxon>
        <taxon>Fungi</taxon>
        <taxon>Dikarya</taxon>
        <taxon>Ascomycota</taxon>
        <taxon>Saccharomycotina</taxon>
        <taxon>Pichiomycetes</taxon>
        <taxon>Pichiales</taxon>
        <taxon>Pichiaceae</taxon>
        <taxon>Ambrosiozyma</taxon>
    </lineage>
</organism>
<keyword evidence="13" id="KW-1185">Reference proteome</keyword>
<dbReference type="InterPro" id="IPR012675">
    <property type="entry name" value="Beta-grasp_dom_sf"/>
</dbReference>
<name>A0A9W6Z4E4_AMBMO</name>